<dbReference type="PANTHER" id="PTHR33836:SF1">
    <property type="entry name" value="LOW-TEMPERATURE-INDUCED 65 KDA PROTEIN-RELATED"/>
    <property type="match status" value="1"/>
</dbReference>
<sequence length="260" mass="27808">MSQPRTLSNQSSYTEKITSATSSLSDKAITAKNVVASKLGYGEKGETDENRTTNEVNRSGEGTGTTVSGSAADYGKKIAYTVTEKLSPVYEKVAGARSAVMSKMPGTGTGTTSSSGISGTETERRATRQDKGVSVKDYLAEKLRPGDEDRALSEVISEALHKRKTEEAEQTEQRPMEKVTESEEVAKQLGTGDDDSARRVQASYINSPGQGVVDKLKGAVGSWFGQTGETQPSQGQGAVTRDSREVDHGTEKRRLQESSN</sequence>
<gene>
    <name evidence="3" type="ORF">O6P43_004306</name>
</gene>
<evidence type="ECO:0000313" key="3">
    <source>
        <dbReference type="EMBL" id="KAJ7974198.1"/>
    </source>
</evidence>
<feature type="compositionally biased region" description="Polar residues" evidence="1">
    <location>
        <begin position="1"/>
        <end position="25"/>
    </location>
</feature>
<feature type="compositionally biased region" description="Basic and acidic residues" evidence="1">
    <location>
        <begin position="121"/>
        <end position="133"/>
    </location>
</feature>
<protein>
    <submittedName>
        <fullName evidence="3">Low-temperature-induced 65 kDa-like protein</fullName>
    </submittedName>
</protein>
<dbReference type="InterPro" id="IPR012418">
    <property type="entry name" value="CAP160"/>
</dbReference>
<dbReference type="KEGG" id="qsa:O6P43_004306"/>
<keyword evidence="4" id="KW-1185">Reference proteome</keyword>
<feature type="region of interest" description="Disordered" evidence="1">
    <location>
        <begin position="222"/>
        <end position="260"/>
    </location>
</feature>
<feature type="region of interest" description="Disordered" evidence="1">
    <location>
        <begin position="1"/>
        <end position="74"/>
    </location>
</feature>
<feature type="compositionally biased region" description="Low complexity" evidence="1">
    <location>
        <begin position="110"/>
        <end position="120"/>
    </location>
</feature>
<name>A0AAD7VFX3_QUISA</name>
<dbReference type="InterPro" id="IPR057059">
    <property type="entry name" value="LTI65/LTI78_PGEED"/>
</dbReference>
<dbReference type="GO" id="GO:0006950">
    <property type="term" value="P:response to stress"/>
    <property type="evidence" value="ECO:0007669"/>
    <property type="project" value="TreeGrafter"/>
</dbReference>
<feature type="compositionally biased region" description="Basic and acidic residues" evidence="1">
    <location>
        <begin position="241"/>
        <end position="260"/>
    </location>
</feature>
<accession>A0AAD7VFX3</accession>
<dbReference type="AlphaFoldDB" id="A0AAD7VFX3"/>
<organism evidence="3 4">
    <name type="scientific">Quillaja saponaria</name>
    <name type="common">Soap bark tree</name>
    <dbReference type="NCBI Taxonomy" id="32244"/>
    <lineage>
        <taxon>Eukaryota</taxon>
        <taxon>Viridiplantae</taxon>
        <taxon>Streptophyta</taxon>
        <taxon>Embryophyta</taxon>
        <taxon>Tracheophyta</taxon>
        <taxon>Spermatophyta</taxon>
        <taxon>Magnoliopsida</taxon>
        <taxon>eudicotyledons</taxon>
        <taxon>Gunneridae</taxon>
        <taxon>Pentapetalae</taxon>
        <taxon>rosids</taxon>
        <taxon>fabids</taxon>
        <taxon>Fabales</taxon>
        <taxon>Quillajaceae</taxon>
        <taxon>Quillaja</taxon>
    </lineage>
</organism>
<evidence type="ECO:0000259" key="2">
    <source>
        <dbReference type="Pfam" id="PF23399"/>
    </source>
</evidence>
<feature type="domain" description="LTI65/LTI78 PGEED repeat" evidence="2">
    <location>
        <begin position="130"/>
        <end position="160"/>
    </location>
</feature>
<feature type="compositionally biased region" description="Polar residues" evidence="1">
    <location>
        <begin position="224"/>
        <end position="237"/>
    </location>
</feature>
<dbReference type="Proteomes" id="UP001163823">
    <property type="component" value="Chromosome 3"/>
</dbReference>
<dbReference type="Pfam" id="PF07918">
    <property type="entry name" value="CAP160"/>
    <property type="match status" value="1"/>
</dbReference>
<reference evidence="3" key="1">
    <citation type="journal article" date="2023" name="Science">
        <title>Elucidation of the pathway for biosynthesis of saponin adjuvants from the soapbark tree.</title>
        <authorList>
            <person name="Reed J."/>
            <person name="Orme A."/>
            <person name="El-Demerdash A."/>
            <person name="Owen C."/>
            <person name="Martin L.B.B."/>
            <person name="Misra R.C."/>
            <person name="Kikuchi S."/>
            <person name="Rejzek M."/>
            <person name="Martin A.C."/>
            <person name="Harkess A."/>
            <person name="Leebens-Mack J."/>
            <person name="Louveau T."/>
            <person name="Stephenson M.J."/>
            <person name="Osbourn A."/>
        </authorList>
    </citation>
    <scope>NUCLEOTIDE SEQUENCE</scope>
    <source>
        <strain evidence="3">S10</strain>
    </source>
</reference>
<feature type="region of interest" description="Disordered" evidence="1">
    <location>
        <begin position="158"/>
        <end position="199"/>
    </location>
</feature>
<dbReference type="GO" id="GO:0009737">
    <property type="term" value="P:response to abscisic acid"/>
    <property type="evidence" value="ECO:0007669"/>
    <property type="project" value="InterPro"/>
</dbReference>
<proteinExistence type="predicted"/>
<feature type="region of interest" description="Disordered" evidence="1">
    <location>
        <begin position="101"/>
        <end position="133"/>
    </location>
</feature>
<comment type="caution">
    <text evidence="3">The sequence shown here is derived from an EMBL/GenBank/DDBJ whole genome shotgun (WGS) entry which is preliminary data.</text>
</comment>
<evidence type="ECO:0000256" key="1">
    <source>
        <dbReference type="SAM" id="MobiDB-lite"/>
    </source>
</evidence>
<dbReference type="PANTHER" id="PTHR33836">
    <property type="entry name" value="LOW-TEMPERATURE-INDUCED 65 KDA PROTEIN-RELATED"/>
    <property type="match status" value="1"/>
</dbReference>
<evidence type="ECO:0000313" key="4">
    <source>
        <dbReference type="Proteomes" id="UP001163823"/>
    </source>
</evidence>
<feature type="compositionally biased region" description="Basic and acidic residues" evidence="1">
    <location>
        <begin position="164"/>
        <end position="186"/>
    </location>
</feature>
<dbReference type="Pfam" id="PF23399">
    <property type="entry name" value="LTI65_PGEED"/>
    <property type="match status" value="1"/>
</dbReference>
<feature type="compositionally biased region" description="Basic and acidic residues" evidence="1">
    <location>
        <begin position="41"/>
        <end position="52"/>
    </location>
</feature>
<dbReference type="InterPro" id="IPR037491">
    <property type="entry name" value="LTI78/LTI65"/>
</dbReference>
<dbReference type="EMBL" id="JARAOO010000003">
    <property type="protein sequence ID" value="KAJ7974198.1"/>
    <property type="molecule type" value="Genomic_DNA"/>
</dbReference>